<dbReference type="OrthoDB" id="11778at2157"/>
<evidence type="ECO:0000256" key="1">
    <source>
        <dbReference type="SAM" id="Phobius"/>
    </source>
</evidence>
<keyword evidence="1" id="KW-1133">Transmembrane helix</keyword>
<gene>
    <name evidence="2" type="ORF">NTE_02841</name>
</gene>
<dbReference type="GeneID" id="43502661"/>
<keyword evidence="1" id="KW-0472">Membrane</keyword>
<evidence type="ECO:0000313" key="3">
    <source>
        <dbReference type="Proteomes" id="UP000028194"/>
    </source>
</evidence>
<protein>
    <submittedName>
        <fullName evidence="2">Uncharacterized protein</fullName>
    </submittedName>
</protein>
<sequence length="634" mass="67101">MSVKRYLAPLLLATLVFFSGSTLSAYGHGVGTDKSLPVAIGGRQVAVEASLSPNDIDTAGKAQPTLMIRTLDAGNNATIAGIDYHVTVAKDDKILLDQEFHSSDGIVFAKLTPDASAKVAQVNGQANPDRVNVSKDAPVEIKSMMMSDGGLYKIAVTLQGSSTGLQVGSDQTFDLYVSVSSTQDFTVQTAEGNQKMSVKTYYADASSLDYDRATNSISFSMPFNWSSTYVSQVPVVHMELEFPKALKELQVNGYHGYANGKELPIDAVLIDDYSSEDLRLVHFVLNNDRLTSIPASGGSSGNGTIDFVLKTSEKPKFPLDLLSTTQKYLWEMSWGPEVIESGVPTTFVMNLQNNQATGGMSTLLENAAFDFVITKDGQEVYRQHLTSGMGTFTTQYAFPAAGSYSVTAQKINGENESAKIDVVVLQGDNTNNPAPSQSQQQQQKPSGCLIATAAFGSELTPQVQFLRGFRDDYVLKSMSGSAFMDVFNTVYYSFSPQVADYEREQPWLQATVKAAVYPLFGILMASEQAFSSAGGGEGGTILAGAVASTLIGAVYVSPLAAGAAIAARKKVNLRIVAIAALAAAGALTATLAALAAGSALALSITTPAFVVALAAAAALAVVRLVQKKISRDDA</sequence>
<evidence type="ECO:0000313" key="2">
    <source>
        <dbReference type="EMBL" id="AIF84879.1"/>
    </source>
</evidence>
<dbReference type="NCBIfam" id="NF041770">
    <property type="entry name" value="CFI_box_CTERM"/>
    <property type="match status" value="1"/>
</dbReference>
<dbReference type="HOGENOM" id="CLU_431255_0_0_2"/>
<proteinExistence type="predicted"/>
<dbReference type="KEGG" id="nev:NTE_02841"/>
<dbReference type="Proteomes" id="UP000028194">
    <property type="component" value="Chromosome"/>
</dbReference>
<dbReference type="AlphaFoldDB" id="A0A075N052"/>
<feature type="transmembrane region" description="Helical" evidence="1">
    <location>
        <begin position="541"/>
        <end position="566"/>
    </location>
</feature>
<feature type="transmembrane region" description="Helical" evidence="1">
    <location>
        <begin position="600"/>
        <end position="622"/>
    </location>
</feature>
<dbReference type="eggNOG" id="arCOG08812">
    <property type="taxonomic scope" value="Archaea"/>
</dbReference>
<reference evidence="2 3" key="1">
    <citation type="journal article" date="2014" name="PLoS ONE">
        <title>Genome Sequence of Candidatus Nitrososphaera evergladensis from Group I.1b Enriched from Everglades Soil Reveals Novel Genomic Features of the Ammonia-Oxidizing Archaea.</title>
        <authorList>
            <person name="Zhalnina K.V."/>
            <person name="Dias R."/>
            <person name="Leonard M.T."/>
            <person name="Dorr de Quadros P."/>
            <person name="Camargo F.A."/>
            <person name="Drew J.C."/>
            <person name="Farmerie W.G."/>
            <person name="Daroub S.H."/>
            <person name="Triplett E.W."/>
        </authorList>
    </citation>
    <scope>NUCLEOTIDE SEQUENCE [LARGE SCALE GENOMIC DNA]</scope>
    <source>
        <strain evidence="2 3">SR1</strain>
    </source>
</reference>
<organism evidence="2 3">
    <name type="scientific">Candidatus Nitrososphaera evergladensis SR1</name>
    <dbReference type="NCBI Taxonomy" id="1459636"/>
    <lineage>
        <taxon>Archaea</taxon>
        <taxon>Nitrososphaerota</taxon>
        <taxon>Nitrososphaeria</taxon>
        <taxon>Nitrososphaerales</taxon>
        <taxon>Nitrososphaeraceae</taxon>
        <taxon>Nitrososphaera</taxon>
    </lineage>
</organism>
<accession>A0A075N052</accession>
<dbReference type="RefSeq" id="WP_158385555.1">
    <property type="nucleotide sequence ID" value="NZ_CP007174.1"/>
</dbReference>
<keyword evidence="3" id="KW-1185">Reference proteome</keyword>
<dbReference type="STRING" id="1459636.NTE_02841"/>
<keyword evidence="1" id="KW-0812">Transmembrane</keyword>
<dbReference type="EMBL" id="CP007174">
    <property type="protein sequence ID" value="AIF84879.1"/>
    <property type="molecule type" value="Genomic_DNA"/>
</dbReference>
<name>A0A075N052_9ARCH</name>
<dbReference type="InterPro" id="IPR049886">
    <property type="entry name" value="CFI_box_CTERM_dom"/>
</dbReference>
<feature type="transmembrane region" description="Helical" evidence="1">
    <location>
        <begin position="573"/>
        <end position="594"/>
    </location>
</feature>